<organism evidence="1 2">
    <name type="scientific">Gossypium laxum</name>
    <dbReference type="NCBI Taxonomy" id="34288"/>
    <lineage>
        <taxon>Eukaryota</taxon>
        <taxon>Viridiplantae</taxon>
        <taxon>Streptophyta</taxon>
        <taxon>Embryophyta</taxon>
        <taxon>Tracheophyta</taxon>
        <taxon>Spermatophyta</taxon>
        <taxon>Magnoliopsida</taxon>
        <taxon>eudicotyledons</taxon>
        <taxon>Gunneridae</taxon>
        <taxon>Pentapetalae</taxon>
        <taxon>rosids</taxon>
        <taxon>malvids</taxon>
        <taxon>Malvales</taxon>
        <taxon>Malvaceae</taxon>
        <taxon>Malvoideae</taxon>
        <taxon>Gossypium</taxon>
    </lineage>
</organism>
<dbReference type="EMBL" id="JABEZV010000008">
    <property type="protein sequence ID" value="MBA0717081.1"/>
    <property type="molecule type" value="Genomic_DNA"/>
</dbReference>
<keyword evidence="2" id="KW-1185">Reference proteome</keyword>
<proteinExistence type="predicted"/>
<name>A0A7J8ZZ50_9ROSI</name>
<comment type="caution">
    <text evidence="1">The sequence shown here is derived from an EMBL/GenBank/DDBJ whole genome shotgun (WGS) entry which is preliminary data.</text>
</comment>
<accession>A0A7J8ZZ50</accession>
<evidence type="ECO:0000313" key="2">
    <source>
        <dbReference type="Proteomes" id="UP000593574"/>
    </source>
</evidence>
<sequence length="324" mass="36089">LKQGEDSLTVQLTEVDFWIIIHDFSHGFISKVVVRQLGNFIGKFLEYDTSTIQLGYKGIIRLRVTVKVIDQSERLIRNRSISSSGNSMNNYGGSNTRESQSIPMNQGANKGFPSKIPYFAKGKSNIQVILGPIIVSKMGHINNEVSNKFDKEMAVSKEENSPIRQIDGLKWLCFQSRASRVSSNVDLNETSWGSCMAKIRSKCGFQNGIDIDSNKKRGGLSMGWKNDCKGILGSGLLGRRVEPNQIIFASGWIMGLLMTNEDTCESEVNNFWATSLGSIPTILKKLQKLNALNPTDEVLGNIIDAKLAICLEADKEELYWEQRA</sequence>
<dbReference type="AlphaFoldDB" id="A0A7J8ZZ50"/>
<gene>
    <name evidence="1" type="ORF">Golax_004923</name>
</gene>
<reference evidence="1 2" key="1">
    <citation type="journal article" date="2019" name="Genome Biol. Evol.">
        <title>Insights into the evolution of the New World diploid cottons (Gossypium, subgenus Houzingenia) based on genome sequencing.</title>
        <authorList>
            <person name="Grover C.E."/>
            <person name="Arick M.A. 2nd"/>
            <person name="Thrash A."/>
            <person name="Conover J.L."/>
            <person name="Sanders W.S."/>
            <person name="Peterson D.G."/>
            <person name="Frelichowski J.E."/>
            <person name="Scheffler J.A."/>
            <person name="Scheffler B.E."/>
            <person name="Wendel J.F."/>
        </authorList>
    </citation>
    <scope>NUCLEOTIDE SEQUENCE [LARGE SCALE GENOMIC DNA]</scope>
    <source>
        <strain evidence="1">4</strain>
        <tissue evidence="1">Leaf</tissue>
    </source>
</reference>
<protein>
    <recommendedName>
        <fullName evidence="3">DUF4283 domain-containing protein</fullName>
    </recommendedName>
</protein>
<evidence type="ECO:0000313" key="1">
    <source>
        <dbReference type="EMBL" id="MBA0717081.1"/>
    </source>
</evidence>
<evidence type="ECO:0008006" key="3">
    <source>
        <dbReference type="Google" id="ProtNLM"/>
    </source>
</evidence>
<feature type="non-terminal residue" evidence="1">
    <location>
        <position position="324"/>
    </location>
</feature>
<dbReference type="Proteomes" id="UP000593574">
    <property type="component" value="Unassembled WGS sequence"/>
</dbReference>